<feature type="chain" id="PRO_5043843564" description="Ig-like domain-containing protein" evidence="1">
    <location>
        <begin position="16"/>
        <end position="119"/>
    </location>
</feature>
<accession>A0AAV7WRV4</accession>
<comment type="caution">
    <text evidence="2">The sequence shown here is derived from an EMBL/GenBank/DDBJ whole genome shotgun (WGS) entry which is preliminary data.</text>
</comment>
<evidence type="ECO:0000256" key="1">
    <source>
        <dbReference type="SAM" id="SignalP"/>
    </source>
</evidence>
<evidence type="ECO:0008006" key="4">
    <source>
        <dbReference type="Google" id="ProtNLM"/>
    </source>
</evidence>
<keyword evidence="3" id="KW-1185">Reference proteome</keyword>
<protein>
    <recommendedName>
        <fullName evidence="4">Ig-like domain-containing protein</fullName>
    </recommendedName>
</protein>
<dbReference type="EMBL" id="JANPWB010000001">
    <property type="protein sequence ID" value="KAJ1215416.1"/>
    <property type="molecule type" value="Genomic_DNA"/>
</dbReference>
<name>A0AAV7WRV4_PLEWA</name>
<evidence type="ECO:0000313" key="2">
    <source>
        <dbReference type="EMBL" id="KAJ1215416.1"/>
    </source>
</evidence>
<feature type="signal peptide" evidence="1">
    <location>
        <begin position="1"/>
        <end position="15"/>
    </location>
</feature>
<dbReference type="Proteomes" id="UP001066276">
    <property type="component" value="Chromosome 1_1"/>
</dbReference>
<sequence length="119" mass="12580">MGVARISLLLRLTEAVRPFSASHFREPETLRLAAGATQVTVRWVACGPGRWVDQPRGPADAAVGWLAAWWGGGAVLLLPSMRLGLPDEEGNWSCSAAAFGPGHLRTSWGGGCVFALLLA</sequence>
<organism evidence="2 3">
    <name type="scientific">Pleurodeles waltl</name>
    <name type="common">Iberian ribbed newt</name>
    <dbReference type="NCBI Taxonomy" id="8319"/>
    <lineage>
        <taxon>Eukaryota</taxon>
        <taxon>Metazoa</taxon>
        <taxon>Chordata</taxon>
        <taxon>Craniata</taxon>
        <taxon>Vertebrata</taxon>
        <taxon>Euteleostomi</taxon>
        <taxon>Amphibia</taxon>
        <taxon>Batrachia</taxon>
        <taxon>Caudata</taxon>
        <taxon>Salamandroidea</taxon>
        <taxon>Salamandridae</taxon>
        <taxon>Pleurodelinae</taxon>
        <taxon>Pleurodeles</taxon>
    </lineage>
</organism>
<keyword evidence="1" id="KW-0732">Signal</keyword>
<reference evidence="2" key="1">
    <citation type="journal article" date="2022" name="bioRxiv">
        <title>Sequencing and chromosome-scale assembly of the giantPleurodeles waltlgenome.</title>
        <authorList>
            <person name="Brown T."/>
            <person name="Elewa A."/>
            <person name="Iarovenko S."/>
            <person name="Subramanian E."/>
            <person name="Araus A.J."/>
            <person name="Petzold A."/>
            <person name="Susuki M."/>
            <person name="Suzuki K.-i.T."/>
            <person name="Hayashi T."/>
            <person name="Toyoda A."/>
            <person name="Oliveira C."/>
            <person name="Osipova E."/>
            <person name="Leigh N.D."/>
            <person name="Simon A."/>
            <person name="Yun M.H."/>
        </authorList>
    </citation>
    <scope>NUCLEOTIDE SEQUENCE</scope>
    <source>
        <strain evidence="2">20211129_DDA</strain>
        <tissue evidence="2">Liver</tissue>
    </source>
</reference>
<gene>
    <name evidence="2" type="ORF">NDU88_003025</name>
</gene>
<evidence type="ECO:0000313" key="3">
    <source>
        <dbReference type="Proteomes" id="UP001066276"/>
    </source>
</evidence>
<proteinExistence type="predicted"/>
<dbReference type="AlphaFoldDB" id="A0AAV7WRV4"/>